<dbReference type="PROSITE" id="PS50975">
    <property type="entry name" value="ATP_GRASP"/>
    <property type="match status" value="1"/>
</dbReference>
<dbReference type="EMBL" id="FOLY01000004">
    <property type="protein sequence ID" value="SFC59807.1"/>
    <property type="molecule type" value="Genomic_DNA"/>
</dbReference>
<evidence type="ECO:0000256" key="1">
    <source>
        <dbReference type="ARBA" id="ARBA00022598"/>
    </source>
</evidence>
<sequence length="347" mass="38244">MNVLLSCVGRRGYLVDYFREALAGQGRVIAANSDPMTDGMWRADRAHEVPAVNDPGYIEALLEIAIKEDVGLVVSLFDIDLPFLSAARARFAEHDIRVAVSNEAVVDIANDKWRTQIFLQEHGFDGPRTWATLSSALKAVEAGEVRWPLFVKPRWGMGSIGVQTARDAHELTFFYEHTRRAIARSYLTMMEDRVLEKDGHGEVLIQEGVPGQEYGLDVFNDLEGHHVVTTVKRKVRMRSGETDVAEVVDMPALMRLGERLGRQLGHVGNLDVDVMVSGDRLAVIEFNARFGGGYPFSHLAGANYPDMLVRLALGLPAAPAVARVGTFGLKALTPMQAPDPVRNVRAT</sequence>
<dbReference type="PANTHER" id="PTHR43585:SF2">
    <property type="entry name" value="ATP-GRASP ENZYME FSQD"/>
    <property type="match status" value="1"/>
</dbReference>
<feature type="domain" description="ATP-grasp" evidence="5">
    <location>
        <begin position="116"/>
        <end position="313"/>
    </location>
</feature>
<reference evidence="7" key="1">
    <citation type="submission" date="2016-10" db="EMBL/GenBank/DDBJ databases">
        <authorList>
            <person name="Varghese N."/>
            <person name="Submissions S."/>
        </authorList>
    </citation>
    <scope>NUCLEOTIDE SEQUENCE [LARGE SCALE GENOMIC DNA]</scope>
    <source>
        <strain evidence="7">DSM 23439</strain>
    </source>
</reference>
<dbReference type="NCBIfam" id="NF009404">
    <property type="entry name" value="PRK12767.1-3"/>
    <property type="match status" value="1"/>
</dbReference>
<dbReference type="OrthoDB" id="9765608at2"/>
<evidence type="ECO:0000256" key="4">
    <source>
        <dbReference type="PROSITE-ProRule" id="PRU00409"/>
    </source>
</evidence>
<dbReference type="InterPro" id="IPR052032">
    <property type="entry name" value="ATP-dep_AA_Ligase"/>
</dbReference>
<dbReference type="GO" id="GO:0016874">
    <property type="term" value="F:ligase activity"/>
    <property type="evidence" value="ECO:0007669"/>
    <property type="project" value="UniProtKB-KW"/>
</dbReference>
<dbReference type="AlphaFoldDB" id="A0A1I1KG66"/>
<organism evidence="6 7">
    <name type="scientific">Kushneria avicenniae</name>
    <dbReference type="NCBI Taxonomy" id="402385"/>
    <lineage>
        <taxon>Bacteria</taxon>
        <taxon>Pseudomonadati</taxon>
        <taxon>Pseudomonadota</taxon>
        <taxon>Gammaproteobacteria</taxon>
        <taxon>Oceanospirillales</taxon>
        <taxon>Halomonadaceae</taxon>
        <taxon>Kushneria</taxon>
    </lineage>
</organism>
<dbReference type="InterPro" id="IPR011761">
    <property type="entry name" value="ATP-grasp"/>
</dbReference>
<dbReference type="Gene3D" id="3.40.50.20">
    <property type="match status" value="1"/>
</dbReference>
<dbReference type="GO" id="GO:0046872">
    <property type="term" value="F:metal ion binding"/>
    <property type="evidence" value="ECO:0007669"/>
    <property type="project" value="InterPro"/>
</dbReference>
<evidence type="ECO:0000256" key="3">
    <source>
        <dbReference type="ARBA" id="ARBA00022840"/>
    </source>
</evidence>
<dbReference type="STRING" id="402385.SAMN05421848_1954"/>
<dbReference type="PANTHER" id="PTHR43585">
    <property type="entry name" value="FUMIPYRROLE BIOSYNTHESIS PROTEIN C"/>
    <property type="match status" value="1"/>
</dbReference>
<keyword evidence="3 4" id="KW-0067">ATP-binding</keyword>
<keyword evidence="1" id="KW-0436">Ligase</keyword>
<dbReference type="Pfam" id="PF21360">
    <property type="entry name" value="PylC-like_N"/>
    <property type="match status" value="1"/>
</dbReference>
<name>A0A1I1KG66_9GAMM</name>
<dbReference type="Proteomes" id="UP000199046">
    <property type="component" value="Unassembled WGS sequence"/>
</dbReference>
<gene>
    <name evidence="6" type="ORF">SAMN05421848_1954</name>
</gene>
<evidence type="ECO:0000256" key="2">
    <source>
        <dbReference type="ARBA" id="ARBA00022741"/>
    </source>
</evidence>
<accession>A0A1I1KG66</accession>
<proteinExistence type="predicted"/>
<dbReference type="SUPFAM" id="SSF56059">
    <property type="entry name" value="Glutathione synthetase ATP-binding domain-like"/>
    <property type="match status" value="1"/>
</dbReference>
<dbReference type="GO" id="GO:0005524">
    <property type="term" value="F:ATP binding"/>
    <property type="evidence" value="ECO:0007669"/>
    <property type="project" value="UniProtKB-UniRule"/>
</dbReference>
<dbReference type="Pfam" id="PF15632">
    <property type="entry name" value="ATPgrasp_Ter"/>
    <property type="match status" value="1"/>
</dbReference>
<dbReference type="Gene3D" id="3.30.1490.20">
    <property type="entry name" value="ATP-grasp fold, A domain"/>
    <property type="match status" value="1"/>
</dbReference>
<dbReference type="InterPro" id="IPR013815">
    <property type="entry name" value="ATP_grasp_subdomain_1"/>
</dbReference>
<protein>
    <submittedName>
        <fullName evidence="6">Carbamoyl-phosphate synthase large subunit</fullName>
    </submittedName>
</protein>
<dbReference type="InterPro" id="IPR048764">
    <property type="entry name" value="PylC_N"/>
</dbReference>
<evidence type="ECO:0000313" key="6">
    <source>
        <dbReference type="EMBL" id="SFC59807.1"/>
    </source>
</evidence>
<keyword evidence="2 4" id="KW-0547">Nucleotide-binding</keyword>
<keyword evidence="7" id="KW-1185">Reference proteome</keyword>
<dbReference type="Gene3D" id="3.30.470.20">
    <property type="entry name" value="ATP-grasp fold, B domain"/>
    <property type="match status" value="1"/>
</dbReference>
<evidence type="ECO:0000313" key="7">
    <source>
        <dbReference type="Proteomes" id="UP000199046"/>
    </source>
</evidence>
<dbReference type="RefSeq" id="WP_090133456.1">
    <property type="nucleotide sequence ID" value="NZ_FOLY01000004.1"/>
</dbReference>
<evidence type="ECO:0000259" key="5">
    <source>
        <dbReference type="PROSITE" id="PS50975"/>
    </source>
</evidence>